<evidence type="ECO:0000256" key="2">
    <source>
        <dbReference type="ARBA" id="ARBA00004496"/>
    </source>
</evidence>
<dbReference type="FunFam" id="3.40.120.10:FF:000035">
    <property type="entry name" value="Pgm3p"/>
    <property type="match status" value="1"/>
</dbReference>
<gene>
    <name evidence="14" type="ORF">JTE90_013448</name>
</gene>
<dbReference type="GO" id="GO:0008973">
    <property type="term" value="F:phosphopentomutase activity"/>
    <property type="evidence" value="ECO:0007669"/>
    <property type="project" value="TreeGrafter"/>
</dbReference>
<dbReference type="GO" id="GO:0000287">
    <property type="term" value="F:magnesium ion binding"/>
    <property type="evidence" value="ECO:0007669"/>
    <property type="project" value="InterPro"/>
</dbReference>
<dbReference type="InterPro" id="IPR005845">
    <property type="entry name" value="A-D-PHexomutase_a/b/a-II"/>
</dbReference>
<dbReference type="PROSITE" id="PS00710">
    <property type="entry name" value="PGM_PMM"/>
    <property type="match status" value="1"/>
</dbReference>
<comment type="subcellular location">
    <subcellularLocation>
        <location evidence="2">Cytoplasm</location>
    </subcellularLocation>
</comment>
<evidence type="ECO:0000256" key="5">
    <source>
        <dbReference type="ARBA" id="ARBA00022526"/>
    </source>
</evidence>
<dbReference type="Pfam" id="PF02878">
    <property type="entry name" value="PGM_PMM_I"/>
    <property type="match status" value="1"/>
</dbReference>
<feature type="domain" description="Alpha-D-phosphohexomutase alpha/beta/alpha" evidence="11">
    <location>
        <begin position="52"/>
        <end position="191"/>
    </location>
</feature>
<evidence type="ECO:0000256" key="4">
    <source>
        <dbReference type="ARBA" id="ARBA00022490"/>
    </source>
</evidence>
<evidence type="ECO:0000256" key="10">
    <source>
        <dbReference type="ARBA" id="ARBA00023277"/>
    </source>
</evidence>
<accession>A0AAV6VP69</accession>
<dbReference type="InterPro" id="IPR016055">
    <property type="entry name" value="A-D-PHexomutase_a/b/a-I/II/III"/>
</dbReference>
<dbReference type="Proteomes" id="UP000827092">
    <property type="component" value="Unassembled WGS sequence"/>
</dbReference>
<keyword evidence="6" id="KW-0597">Phosphoprotein</keyword>
<keyword evidence="15" id="KW-1185">Reference proteome</keyword>
<feature type="domain" description="Alpha-D-phosphohexomutase alpha/beta/alpha" evidence="12">
    <location>
        <begin position="221"/>
        <end position="325"/>
    </location>
</feature>
<dbReference type="SUPFAM" id="SSF53738">
    <property type="entry name" value="Phosphoglucomutase, first 3 domains"/>
    <property type="match status" value="3"/>
</dbReference>
<comment type="cofactor">
    <cofactor evidence="1">
        <name>Mg(2+)</name>
        <dbReference type="ChEBI" id="CHEBI:18420"/>
    </cofactor>
</comment>
<dbReference type="EMBL" id="JAFNEN010000056">
    <property type="protein sequence ID" value="KAG8197321.1"/>
    <property type="molecule type" value="Genomic_DNA"/>
</dbReference>
<keyword evidence="4" id="KW-0963">Cytoplasm</keyword>
<dbReference type="CDD" id="cd05799">
    <property type="entry name" value="PGM2"/>
    <property type="match status" value="1"/>
</dbReference>
<evidence type="ECO:0000259" key="11">
    <source>
        <dbReference type="Pfam" id="PF02878"/>
    </source>
</evidence>
<proteinExistence type="inferred from homology"/>
<evidence type="ECO:0000313" key="14">
    <source>
        <dbReference type="EMBL" id="KAG8197321.1"/>
    </source>
</evidence>
<evidence type="ECO:0000256" key="8">
    <source>
        <dbReference type="ARBA" id="ARBA00022842"/>
    </source>
</evidence>
<keyword evidence="7" id="KW-0479">Metal-binding</keyword>
<dbReference type="InterPro" id="IPR005846">
    <property type="entry name" value="A-D-PHexomutase_a/b/a-III"/>
</dbReference>
<dbReference type="Pfam" id="PF02879">
    <property type="entry name" value="PGM_PMM_II"/>
    <property type="match status" value="1"/>
</dbReference>
<evidence type="ECO:0000256" key="6">
    <source>
        <dbReference type="ARBA" id="ARBA00022553"/>
    </source>
</evidence>
<dbReference type="InterPro" id="IPR005844">
    <property type="entry name" value="A-D-PHexomutase_a/b/a-I"/>
</dbReference>
<organism evidence="14 15">
    <name type="scientific">Oedothorax gibbosus</name>
    <dbReference type="NCBI Taxonomy" id="931172"/>
    <lineage>
        <taxon>Eukaryota</taxon>
        <taxon>Metazoa</taxon>
        <taxon>Ecdysozoa</taxon>
        <taxon>Arthropoda</taxon>
        <taxon>Chelicerata</taxon>
        <taxon>Arachnida</taxon>
        <taxon>Araneae</taxon>
        <taxon>Araneomorphae</taxon>
        <taxon>Entelegynae</taxon>
        <taxon>Araneoidea</taxon>
        <taxon>Linyphiidae</taxon>
        <taxon>Erigoninae</taxon>
        <taxon>Oedothorax</taxon>
    </lineage>
</organism>
<dbReference type="GO" id="GO:0006166">
    <property type="term" value="P:purine ribonucleoside salvage"/>
    <property type="evidence" value="ECO:0007669"/>
    <property type="project" value="TreeGrafter"/>
</dbReference>
<keyword evidence="8" id="KW-0460">Magnesium</keyword>
<comment type="caution">
    <text evidence="14">The sequence shown here is derived from an EMBL/GenBank/DDBJ whole genome shotgun (WGS) entry which is preliminary data.</text>
</comment>
<dbReference type="PRINTS" id="PR00509">
    <property type="entry name" value="PGMPMM"/>
</dbReference>
<dbReference type="PANTHER" id="PTHR45745:SF1">
    <property type="entry name" value="PHOSPHOGLUCOMUTASE 2B-RELATED"/>
    <property type="match status" value="1"/>
</dbReference>
<evidence type="ECO:0000313" key="15">
    <source>
        <dbReference type="Proteomes" id="UP000827092"/>
    </source>
</evidence>
<dbReference type="GO" id="GO:0006006">
    <property type="term" value="P:glucose metabolic process"/>
    <property type="evidence" value="ECO:0007669"/>
    <property type="project" value="UniProtKB-KW"/>
</dbReference>
<evidence type="ECO:0000256" key="1">
    <source>
        <dbReference type="ARBA" id="ARBA00001946"/>
    </source>
</evidence>
<dbReference type="Gene3D" id="3.40.120.10">
    <property type="entry name" value="Alpha-D-Glucose-1,6-Bisphosphate, subunit A, domain 3"/>
    <property type="match status" value="3"/>
</dbReference>
<evidence type="ECO:0000259" key="12">
    <source>
        <dbReference type="Pfam" id="PF02879"/>
    </source>
</evidence>
<evidence type="ECO:0000256" key="9">
    <source>
        <dbReference type="ARBA" id="ARBA00023235"/>
    </source>
</evidence>
<name>A0AAV6VP69_9ARAC</name>
<evidence type="ECO:0000256" key="7">
    <source>
        <dbReference type="ARBA" id="ARBA00022723"/>
    </source>
</evidence>
<dbReference type="SUPFAM" id="SSF55957">
    <property type="entry name" value="Phosphoglucomutase, C-terminal domain"/>
    <property type="match status" value="1"/>
</dbReference>
<evidence type="ECO:0000259" key="13">
    <source>
        <dbReference type="Pfam" id="PF02880"/>
    </source>
</evidence>
<dbReference type="InterPro" id="IPR005841">
    <property type="entry name" value="Alpha-D-phosphohexomutase_SF"/>
</dbReference>
<keyword evidence="5" id="KW-0313">Glucose metabolism</keyword>
<reference evidence="14 15" key="1">
    <citation type="journal article" date="2022" name="Nat. Ecol. Evol.">
        <title>A masculinizing supergene underlies an exaggerated male reproductive morph in a spider.</title>
        <authorList>
            <person name="Hendrickx F."/>
            <person name="De Corte Z."/>
            <person name="Sonet G."/>
            <person name="Van Belleghem S.M."/>
            <person name="Kostlbacher S."/>
            <person name="Vangestel C."/>
        </authorList>
    </citation>
    <scope>NUCLEOTIDE SEQUENCE [LARGE SCALE GENOMIC DNA]</scope>
    <source>
        <strain evidence="14">W744_W776</strain>
    </source>
</reference>
<dbReference type="PANTHER" id="PTHR45745">
    <property type="entry name" value="PHOSPHOMANNOMUTASE 45A"/>
    <property type="match status" value="1"/>
</dbReference>
<evidence type="ECO:0000256" key="3">
    <source>
        <dbReference type="ARBA" id="ARBA00010231"/>
    </source>
</evidence>
<dbReference type="AlphaFoldDB" id="A0AAV6VP69"/>
<dbReference type="InterPro" id="IPR016066">
    <property type="entry name" value="A-D-PHexomutase_CS"/>
</dbReference>
<evidence type="ECO:0008006" key="16">
    <source>
        <dbReference type="Google" id="ProtNLM"/>
    </source>
</evidence>
<keyword evidence="10" id="KW-0119">Carbohydrate metabolism</keyword>
<dbReference type="Pfam" id="PF02880">
    <property type="entry name" value="PGM_PMM_III"/>
    <property type="match status" value="1"/>
</dbReference>
<protein>
    <recommendedName>
        <fullName evidence="16">Phosphoglucomutase-2</fullName>
    </recommendedName>
</protein>
<dbReference type="InterPro" id="IPR036900">
    <property type="entry name" value="A-D-PHexomutase_C_sf"/>
</dbReference>
<feature type="domain" description="Alpha-D-phosphohexomutase alpha/beta/alpha" evidence="13">
    <location>
        <begin position="337"/>
        <end position="460"/>
    </location>
</feature>
<comment type="similarity">
    <text evidence="3">Belongs to the phosphohexose mutase family.</text>
</comment>
<dbReference type="GO" id="GO:0005634">
    <property type="term" value="C:nucleus"/>
    <property type="evidence" value="ECO:0007669"/>
    <property type="project" value="TreeGrafter"/>
</dbReference>
<sequence length="606" mass="68291">MSLVINSGNNILDQKIEEYLNYAADLKTSLDVKALVTQKKYDELGKIMLDRLTFGTAGLRGKMGPGYAAMNDLVIIQTSQGLAAYLDSITSNNDKSKGVVISYDNRYNSNRFAQLAAVSFLLKGFKVYIFSTITPTPYVPFSVQNLNCLVGIMITASHNPKDDNGYKVYWSNGAQILPPHDKNIQETILNNLKPWPNALDTSLVAVSHLAIDPYTEIDQMYYENLAKHCSMDNIPSEGLKKLKVTFTAMHGMAHSYVKKAFQKSNFENYVPVKEQMYPDPDFPTVKFPNPEEKNCLDLSIATADRNGSKLILANDPDVDRLAVAEKLHDGKWYVYSGNEVGALLGSWLWDTLDPELRKNPKNCCMVSSTVSSKILRSIAEKEGFIFYETLTGFKWMANKANDAMKNGMTFVFAFEEAIGYMCGSMVLDKDGIHALMQVTRMAARAYSEGKILHDLLKETYLTYGYHVSCNSYFICHDPAAIKTMFSRLRNFNDTNEYPKLLDSETQYQVTGVRDLTTGYDSTQANEVAMLPTSSSTQMITFYFDNGCEATLRTSGTEPKVKYYTEIVAKVPESEWKNINKLLHKMVDLIIEQWMQPEKNGFLSRPK</sequence>
<dbReference type="GO" id="GO:0005737">
    <property type="term" value="C:cytoplasm"/>
    <property type="evidence" value="ECO:0007669"/>
    <property type="project" value="UniProtKB-SubCell"/>
</dbReference>
<keyword evidence="9" id="KW-0413">Isomerase</keyword>